<dbReference type="GO" id="GO:0050660">
    <property type="term" value="F:flavin adenine dinucleotide binding"/>
    <property type="evidence" value="ECO:0007669"/>
    <property type="project" value="InterPro"/>
</dbReference>
<dbReference type="PANTHER" id="PTHR11552">
    <property type="entry name" value="GLUCOSE-METHANOL-CHOLINE GMC OXIDOREDUCTASE"/>
    <property type="match status" value="1"/>
</dbReference>
<dbReference type="InterPro" id="IPR036188">
    <property type="entry name" value="FAD/NAD-bd_sf"/>
</dbReference>
<dbReference type="EMBL" id="KN817580">
    <property type="protein sequence ID" value="KJA19163.1"/>
    <property type="molecule type" value="Genomic_DNA"/>
</dbReference>
<comment type="similarity">
    <text evidence="3">Belongs to the GMC oxidoreductase family.</text>
</comment>
<evidence type="ECO:0000256" key="13">
    <source>
        <dbReference type="ARBA" id="ARBA00034050"/>
    </source>
</evidence>
<evidence type="ECO:0000313" key="20">
    <source>
        <dbReference type="Proteomes" id="UP000054270"/>
    </source>
</evidence>
<evidence type="ECO:0000256" key="3">
    <source>
        <dbReference type="ARBA" id="ARBA00010790"/>
    </source>
</evidence>
<evidence type="ECO:0000256" key="10">
    <source>
        <dbReference type="ARBA" id="ARBA00033986"/>
    </source>
</evidence>
<feature type="chain" id="PRO_5002247002" description="pyranose dehydrogenase (acceptor)" evidence="17">
    <location>
        <begin position="19"/>
        <end position="594"/>
    </location>
</feature>
<comment type="cofactor">
    <cofactor evidence="1 16">
        <name>FAD</name>
        <dbReference type="ChEBI" id="CHEBI:57692"/>
    </cofactor>
</comment>
<feature type="signal peptide" evidence="17">
    <location>
        <begin position="1"/>
        <end position="18"/>
    </location>
</feature>
<gene>
    <name evidence="19" type="ORF">HYPSUDRAFT_144019</name>
</gene>
<dbReference type="InterPro" id="IPR000172">
    <property type="entry name" value="GMC_OxRdtase_N"/>
</dbReference>
<dbReference type="PIRSF" id="PIRSF000137">
    <property type="entry name" value="Alcohol_oxidase"/>
    <property type="match status" value="1"/>
</dbReference>
<comment type="catalytic activity">
    <reaction evidence="14">
        <text>a pyranoside + acceptor = a pyranosid-3,4-diulose + reduced acceptor.</text>
        <dbReference type="EC" id="1.1.99.29"/>
    </reaction>
</comment>
<evidence type="ECO:0000256" key="2">
    <source>
        <dbReference type="ARBA" id="ARBA00004613"/>
    </source>
</evidence>
<protein>
    <recommendedName>
        <fullName evidence="5">pyranose dehydrogenase (acceptor)</fullName>
        <ecNumber evidence="5">1.1.99.29</ecNumber>
    </recommendedName>
</protein>
<dbReference type="EC" id="1.1.99.29" evidence="5"/>
<evidence type="ECO:0000256" key="15">
    <source>
        <dbReference type="PIRSR" id="PIRSR000137-1"/>
    </source>
</evidence>
<evidence type="ECO:0000256" key="4">
    <source>
        <dbReference type="ARBA" id="ARBA00011245"/>
    </source>
</evidence>
<dbReference type="Proteomes" id="UP000054270">
    <property type="component" value="Unassembled WGS sequence"/>
</dbReference>
<evidence type="ECO:0000256" key="9">
    <source>
        <dbReference type="ARBA" id="ARBA00024699"/>
    </source>
</evidence>
<evidence type="ECO:0000256" key="6">
    <source>
        <dbReference type="ARBA" id="ARBA00022525"/>
    </source>
</evidence>
<feature type="active site" description="Proton acceptor" evidence="15">
    <location>
        <position position="572"/>
    </location>
</feature>
<evidence type="ECO:0000256" key="11">
    <source>
        <dbReference type="ARBA" id="ARBA00034010"/>
    </source>
</evidence>
<evidence type="ECO:0000256" key="1">
    <source>
        <dbReference type="ARBA" id="ARBA00001974"/>
    </source>
</evidence>
<evidence type="ECO:0000259" key="18">
    <source>
        <dbReference type="PROSITE" id="PS00624"/>
    </source>
</evidence>
<dbReference type="OMA" id="FRNETYQ"/>
<evidence type="ECO:0000256" key="7">
    <source>
        <dbReference type="ARBA" id="ARBA00022630"/>
    </source>
</evidence>
<sequence>MLAQGLSLLALSFFAVHATILGKDAVLTIESTNYDFIIVGGGTAGNVVANRLTENPQFNVLLLEAGPSDAGVLEIQIPFLCTHTTPQTAWDWNYTTVPQPGLNGVAIAYPRGHVLGGSSSVNCLVYTRGSRADFDRYAAHTGDDGWSWNNMLPYFKKSERFTQPSDRHNTTGQFDPTVHGFSGLNSVSLPGAATGIDDIFSAAINELGSDFAFTTDTNTGNPLGFGWAQAVIDGPTASRSSSSTGYLAAEFLSRSNLHVLLNAQVSRIFSGSLHDSSDQSLLDAQKEIVLSAGSINTPQILLNSGIGDNATLQGIGIDPVIHLPAVGMNLSDHPIITLSWLVNSSTTYDDFNRNTTILNEEIIKWQTTREGPLANGIAQHIGFVRVPDNSSIFVNTVNPTSGPNSPHFEIFVSNFLLGDTPPDGSYLSISAIMLTPGSNSRGSVSLNASLPGSPPNPFQPPIIDAGLLLSATDVPLMREAVRNILRLASAPAWRGYIMSPANSSQPSYSASDTEIESYIRENSRSAYHVVGTASMSPEGGKVGVTNPDLTLKRVRGVRIVDASVLPYVPAGHTQATVYALAERASDLIKDANVE</sequence>
<comment type="catalytic activity">
    <reaction evidence="10">
        <text>pyranose + acceptor = pyranos-2-ulose + reduced acceptor.</text>
        <dbReference type="EC" id="1.1.99.29"/>
    </reaction>
</comment>
<comment type="catalytic activity">
    <reaction evidence="13">
        <text>a pyranoside + acceptor = a pyranosid-3-ulose + reduced acceptor.</text>
        <dbReference type="EC" id="1.1.99.29"/>
    </reaction>
</comment>
<evidence type="ECO:0000256" key="14">
    <source>
        <dbReference type="ARBA" id="ARBA00034059"/>
    </source>
</evidence>
<dbReference type="SUPFAM" id="SSF54373">
    <property type="entry name" value="FAD-linked reductases, C-terminal domain"/>
    <property type="match status" value="1"/>
</dbReference>
<keyword evidence="6" id="KW-0964">Secreted</keyword>
<comment type="catalytic activity">
    <reaction evidence="12">
        <text>pyranose + acceptor = pyranos-3-ulose + reduced acceptor.</text>
        <dbReference type="EC" id="1.1.99.29"/>
    </reaction>
</comment>
<dbReference type="STRING" id="945553.A0A0D2M7I4"/>
<keyword evidence="8 16" id="KW-0274">FAD</keyword>
<dbReference type="InterPro" id="IPR012132">
    <property type="entry name" value="GMC_OxRdtase"/>
</dbReference>
<reference evidence="20" key="1">
    <citation type="submission" date="2014-04" db="EMBL/GenBank/DDBJ databases">
        <title>Evolutionary Origins and Diversification of the Mycorrhizal Mutualists.</title>
        <authorList>
            <consortium name="DOE Joint Genome Institute"/>
            <consortium name="Mycorrhizal Genomics Consortium"/>
            <person name="Kohler A."/>
            <person name="Kuo A."/>
            <person name="Nagy L.G."/>
            <person name="Floudas D."/>
            <person name="Copeland A."/>
            <person name="Barry K.W."/>
            <person name="Cichocki N."/>
            <person name="Veneault-Fourrey C."/>
            <person name="LaButti K."/>
            <person name="Lindquist E.A."/>
            <person name="Lipzen A."/>
            <person name="Lundell T."/>
            <person name="Morin E."/>
            <person name="Murat C."/>
            <person name="Riley R."/>
            <person name="Ohm R."/>
            <person name="Sun H."/>
            <person name="Tunlid A."/>
            <person name="Henrissat B."/>
            <person name="Grigoriev I.V."/>
            <person name="Hibbett D.S."/>
            <person name="Martin F."/>
        </authorList>
    </citation>
    <scope>NUCLEOTIDE SEQUENCE [LARGE SCALE GENOMIC DNA]</scope>
    <source>
        <strain evidence="20">FD-334 SS-4</strain>
    </source>
</reference>
<name>A0A0D2M7I4_HYPSF</name>
<keyword evidence="7" id="KW-0285">Flavoprotein</keyword>
<dbReference type="InterPro" id="IPR007867">
    <property type="entry name" value="GMC_OxRtase_C"/>
</dbReference>
<keyword evidence="20" id="KW-1185">Reference proteome</keyword>
<dbReference type="OrthoDB" id="269227at2759"/>
<dbReference type="PANTHER" id="PTHR11552:SF147">
    <property type="entry name" value="CHOLINE DEHYDROGENASE, MITOCHONDRIAL"/>
    <property type="match status" value="1"/>
</dbReference>
<comment type="subcellular location">
    <subcellularLocation>
        <location evidence="2">Secreted</location>
    </subcellularLocation>
</comment>
<dbReference type="Gene3D" id="3.30.560.10">
    <property type="entry name" value="Glucose Oxidase, domain 3"/>
    <property type="match status" value="1"/>
</dbReference>
<evidence type="ECO:0000256" key="17">
    <source>
        <dbReference type="SAM" id="SignalP"/>
    </source>
</evidence>
<evidence type="ECO:0000256" key="16">
    <source>
        <dbReference type="PIRSR" id="PIRSR000137-2"/>
    </source>
</evidence>
<accession>A0A0D2M7I4</accession>
<feature type="domain" description="Glucose-methanol-choline oxidoreductase N-terminal" evidence="18">
    <location>
        <begin position="293"/>
        <end position="307"/>
    </location>
</feature>
<evidence type="ECO:0000256" key="8">
    <source>
        <dbReference type="ARBA" id="ARBA00022827"/>
    </source>
</evidence>
<comment type="catalytic activity">
    <reaction evidence="11">
        <text>pyranose + acceptor = pyranos-2,3-diulose + reduced acceptor.</text>
        <dbReference type="EC" id="1.1.99.29"/>
    </reaction>
</comment>
<dbReference type="Gene3D" id="3.50.50.60">
    <property type="entry name" value="FAD/NAD(P)-binding domain"/>
    <property type="match status" value="1"/>
</dbReference>
<organism evidence="19 20">
    <name type="scientific">Hypholoma sublateritium (strain FD-334 SS-4)</name>
    <dbReference type="NCBI Taxonomy" id="945553"/>
    <lineage>
        <taxon>Eukaryota</taxon>
        <taxon>Fungi</taxon>
        <taxon>Dikarya</taxon>
        <taxon>Basidiomycota</taxon>
        <taxon>Agaricomycotina</taxon>
        <taxon>Agaricomycetes</taxon>
        <taxon>Agaricomycetidae</taxon>
        <taxon>Agaricales</taxon>
        <taxon>Agaricineae</taxon>
        <taxon>Strophariaceae</taxon>
        <taxon>Hypholoma</taxon>
    </lineage>
</organism>
<dbReference type="PROSITE" id="PS00624">
    <property type="entry name" value="GMC_OXRED_2"/>
    <property type="match status" value="1"/>
</dbReference>
<dbReference type="GO" id="GO:0033718">
    <property type="term" value="F:pyranose dehydrogenase (acceptor) activity"/>
    <property type="evidence" value="ECO:0007669"/>
    <property type="project" value="UniProtKB-EC"/>
</dbReference>
<comment type="function">
    <text evidence="9">Catalyzes the single-oxidation or sequential double oxidation reaction of carbohydrates primarily at carbon-2 and/or carbon-3 with the concomitant reduction of the flavin. The enzyme exhibits a broad sugar substrate specificity, oxidizing different aldopyranoses to the corresponding C-1, C-2, C-3 or C-1,2, C-2,3 and C-3,4 (di)dehydro sugars with substrate-specific regioselectivity. Accepts only a narrow range of electron acceptors such as substituted benzoquinones and complexed metal ions and reacts extremely slowly with O(2) as acceptor. May play a role in the natural recycling of plant matter by oxidizing all major monosaccharides in lignocellulose and by reducing quinone compounds or reactive radical species generated during lignin depolymerization.</text>
</comment>
<dbReference type="SUPFAM" id="SSF51905">
    <property type="entry name" value="FAD/NAD(P)-binding domain"/>
    <property type="match status" value="1"/>
</dbReference>
<dbReference type="Pfam" id="PF05199">
    <property type="entry name" value="GMC_oxred_C"/>
    <property type="match status" value="1"/>
</dbReference>
<evidence type="ECO:0000256" key="5">
    <source>
        <dbReference type="ARBA" id="ARBA00013177"/>
    </source>
</evidence>
<proteinExistence type="inferred from homology"/>
<evidence type="ECO:0000313" key="19">
    <source>
        <dbReference type="EMBL" id="KJA19163.1"/>
    </source>
</evidence>
<evidence type="ECO:0000256" key="12">
    <source>
        <dbReference type="ARBA" id="ARBA00034029"/>
    </source>
</evidence>
<dbReference type="AlphaFoldDB" id="A0A0D2M7I4"/>
<comment type="subunit">
    <text evidence="4">Monomer.</text>
</comment>
<keyword evidence="17" id="KW-0732">Signal</keyword>
<feature type="binding site" evidence="16">
    <location>
        <begin position="122"/>
        <end position="125"/>
    </location>
    <ligand>
        <name>FAD</name>
        <dbReference type="ChEBI" id="CHEBI:57692"/>
    </ligand>
</feature>
<dbReference type="GO" id="GO:0005576">
    <property type="term" value="C:extracellular region"/>
    <property type="evidence" value="ECO:0007669"/>
    <property type="project" value="UniProtKB-SubCell"/>
</dbReference>
<feature type="binding site" evidence="16">
    <location>
        <position position="114"/>
    </location>
    <ligand>
        <name>FAD</name>
        <dbReference type="ChEBI" id="CHEBI:57692"/>
    </ligand>
</feature>
<feature type="binding site" evidence="16">
    <location>
        <position position="265"/>
    </location>
    <ligand>
        <name>FAD</name>
        <dbReference type="ChEBI" id="CHEBI:57692"/>
    </ligand>
</feature>
<dbReference type="Pfam" id="PF00732">
    <property type="entry name" value="GMC_oxred_N"/>
    <property type="match status" value="1"/>
</dbReference>
<feature type="active site" description="Proton donor" evidence="15">
    <location>
        <position position="528"/>
    </location>
</feature>